<evidence type="ECO:0000259" key="2">
    <source>
        <dbReference type="Pfam" id="PF00496"/>
    </source>
</evidence>
<evidence type="ECO:0000313" key="5">
    <source>
        <dbReference type="Proteomes" id="UP000031671"/>
    </source>
</evidence>
<dbReference type="Pfam" id="PF12793">
    <property type="entry name" value="SgrR_N"/>
    <property type="match status" value="1"/>
</dbReference>
<dbReference type="Proteomes" id="UP000031671">
    <property type="component" value="Unassembled WGS sequence"/>
</dbReference>
<feature type="domain" description="Solute-binding protein family 5" evidence="2">
    <location>
        <begin position="164"/>
        <end position="307"/>
    </location>
</feature>
<dbReference type="InterPro" id="IPR000914">
    <property type="entry name" value="SBP_5_dom"/>
</dbReference>
<evidence type="ECO:0000256" key="1">
    <source>
        <dbReference type="ARBA" id="ARBA00023125"/>
    </source>
</evidence>
<dbReference type="Gene3D" id="3.40.190.10">
    <property type="entry name" value="Periplasmic binding protein-like II"/>
    <property type="match status" value="1"/>
</dbReference>
<evidence type="ECO:0000259" key="3">
    <source>
        <dbReference type="Pfam" id="PF12793"/>
    </source>
</evidence>
<keyword evidence="1" id="KW-0238">DNA-binding</keyword>
<evidence type="ECO:0000313" key="4">
    <source>
        <dbReference type="EMBL" id="GAM55854.1"/>
    </source>
</evidence>
<gene>
    <name evidence="4" type="ORF">JCM19231_3935</name>
</gene>
<dbReference type="CDD" id="cd08507">
    <property type="entry name" value="PBP2_SgrR_like"/>
    <property type="match status" value="1"/>
</dbReference>
<dbReference type="Pfam" id="PF00496">
    <property type="entry name" value="SBP_bac_5"/>
    <property type="match status" value="1"/>
</dbReference>
<accession>A0A0B8NYP6</accession>
<name>A0A0B8NYP6_9VIBR</name>
<dbReference type="EMBL" id="BBRZ01000019">
    <property type="protein sequence ID" value="GAM55854.1"/>
    <property type="molecule type" value="Genomic_DNA"/>
</dbReference>
<proteinExistence type="predicted"/>
<keyword evidence="5" id="KW-1185">Reference proteome</keyword>
<reference evidence="4 5" key="1">
    <citation type="submission" date="2015-01" db="EMBL/GenBank/DDBJ databases">
        <title>Vibrio sp. C1 JCM 19231 whole genome shotgun sequence.</title>
        <authorList>
            <person name="Sawabe T."/>
            <person name="Meirelles P."/>
            <person name="Feng G."/>
            <person name="Sayaka M."/>
            <person name="Hattori M."/>
            <person name="Ohkuma M."/>
        </authorList>
    </citation>
    <scope>NUCLEOTIDE SEQUENCE [LARGE SCALE GENOMIC DNA]</scope>
    <source>
        <strain evidence="5">JCM 19231</strain>
    </source>
</reference>
<dbReference type="InterPro" id="IPR039424">
    <property type="entry name" value="SBP_5"/>
</dbReference>
<dbReference type="GO" id="GO:0015833">
    <property type="term" value="P:peptide transport"/>
    <property type="evidence" value="ECO:0007669"/>
    <property type="project" value="TreeGrafter"/>
</dbReference>
<dbReference type="GO" id="GO:1904680">
    <property type="term" value="F:peptide transmembrane transporter activity"/>
    <property type="evidence" value="ECO:0007669"/>
    <property type="project" value="TreeGrafter"/>
</dbReference>
<organism evidence="4 5">
    <name type="scientific">Vibrio ishigakensis</name>
    <dbReference type="NCBI Taxonomy" id="1481914"/>
    <lineage>
        <taxon>Bacteria</taxon>
        <taxon>Pseudomonadati</taxon>
        <taxon>Pseudomonadota</taxon>
        <taxon>Gammaproteobacteria</taxon>
        <taxon>Vibrionales</taxon>
        <taxon>Vibrionaceae</taxon>
        <taxon>Vibrio</taxon>
    </lineage>
</organism>
<dbReference type="PANTHER" id="PTHR30290">
    <property type="entry name" value="PERIPLASMIC BINDING COMPONENT OF ABC TRANSPORTER"/>
    <property type="match status" value="1"/>
</dbReference>
<dbReference type="PANTHER" id="PTHR30290:SF72">
    <property type="entry name" value="HTH-TYPE TRANSCRIPTIONAL REGULATOR SGRR"/>
    <property type="match status" value="1"/>
</dbReference>
<feature type="domain" description="Transcriptional regulator SgrR N-terminal HTH" evidence="3">
    <location>
        <begin position="5"/>
        <end position="119"/>
    </location>
</feature>
<dbReference type="RefSeq" id="WP_261836116.1">
    <property type="nucleotide sequence ID" value="NZ_AP024882.1"/>
</dbReference>
<dbReference type="GO" id="GO:0003677">
    <property type="term" value="F:DNA binding"/>
    <property type="evidence" value="ECO:0007669"/>
    <property type="project" value="UniProtKB-KW"/>
</dbReference>
<comment type="caution">
    <text evidence="4">The sequence shown here is derived from an EMBL/GenBank/DDBJ whole genome shotgun (WGS) entry which is preliminary data.</text>
</comment>
<sequence>MSSPRLRAQFETLFEHFNGEDSDTRIEDITEILFCTRRNARIVLNKLAEEGWIEWHPSAGRGKQSQLIFKQNRNAVGEDLAKRYLEEGKIGHALQVLNQDASRLTQVIQDYLGVQNQSGQQVVRLPYYRPLAMLHPRKPHRRSEQNIIHQVYSGLTKFDSDDNLQPDLAHYWEAFSGTHWRFYLRAKVRFHNGQLLETQDVIDHFDILKKLSLYSHIDRVESPSPFVIDVFLSKEDHYFDLILAESSAKILPKNALEIENIERLPVGTGPYKVAVNNEKQLILEAFDNYFGFRPLVDRVEVWVIDEAHSSLVYPSLNQPDLPINNSDTDVSLDPGCTYVSINQRNGLGQSTDWQNYFASKLSSFNLFAKLPQESIIELGLLPAHGLKPGWYHAQTLQANKPAENATVTIAYHSEHPVFPTIAKAIANLLKEDGLSVQFNRYETFPDDLSKVDLWLKPMGIGTHRDDMLRGWILEYSDVDLLCGDERYAQLQAMMEAWHGTPNQTFPAKELGRFLVENKLVIPMFHCWLGVSTDHCGSLQNAKCNALGWFDFSKVWVKPES</sequence>
<dbReference type="InterPro" id="IPR025370">
    <property type="entry name" value="SgrR_HTH_N"/>
</dbReference>
<protein>
    <submittedName>
        <fullName evidence="4">SgrR, sugar-phosphate stress</fullName>
    </submittedName>
</protein>
<dbReference type="SUPFAM" id="SSF53850">
    <property type="entry name" value="Periplasmic binding protein-like II"/>
    <property type="match status" value="1"/>
</dbReference>
<reference evidence="4 5" key="2">
    <citation type="submission" date="2015-01" db="EMBL/GenBank/DDBJ databases">
        <authorList>
            <consortium name="NBRP consortium"/>
            <person name="Sawabe T."/>
            <person name="Meirelles P."/>
            <person name="Feng G."/>
            <person name="Sayaka M."/>
            <person name="Hattori M."/>
            <person name="Ohkuma M."/>
        </authorList>
    </citation>
    <scope>NUCLEOTIDE SEQUENCE [LARGE SCALE GENOMIC DNA]</scope>
    <source>
        <strain evidence="5">JCM 19231</strain>
    </source>
</reference>
<dbReference type="AlphaFoldDB" id="A0A0B8NYP6"/>